<keyword evidence="2" id="KW-1185">Reference proteome</keyword>
<reference evidence="1" key="1">
    <citation type="journal article" date="2021" name="IMA Fungus">
        <title>Genomic characterization of three marine fungi, including Emericellopsis atlantica sp. nov. with signatures of a generalist lifestyle and marine biomass degradation.</title>
        <authorList>
            <person name="Hagestad O.C."/>
            <person name="Hou L."/>
            <person name="Andersen J.H."/>
            <person name="Hansen E.H."/>
            <person name="Altermark B."/>
            <person name="Li C."/>
            <person name="Kuhnert E."/>
            <person name="Cox R.J."/>
            <person name="Crous P.W."/>
            <person name="Spatafora J.W."/>
            <person name="Lail K."/>
            <person name="Amirebrahimi M."/>
            <person name="Lipzen A."/>
            <person name="Pangilinan J."/>
            <person name="Andreopoulos W."/>
            <person name="Hayes R.D."/>
            <person name="Ng V."/>
            <person name="Grigoriev I.V."/>
            <person name="Jackson S.A."/>
            <person name="Sutton T.D.S."/>
            <person name="Dobson A.D.W."/>
            <person name="Rama T."/>
        </authorList>
    </citation>
    <scope>NUCLEOTIDE SEQUENCE</scope>
    <source>
        <strain evidence="1">TRa3180A</strain>
    </source>
</reference>
<evidence type="ECO:0000313" key="1">
    <source>
        <dbReference type="EMBL" id="KAG9246166.1"/>
    </source>
</evidence>
<protein>
    <submittedName>
        <fullName evidence="1">Uncharacterized protein</fullName>
    </submittedName>
</protein>
<evidence type="ECO:0000313" key="2">
    <source>
        <dbReference type="Proteomes" id="UP000887226"/>
    </source>
</evidence>
<dbReference type="EMBL" id="MU253814">
    <property type="protein sequence ID" value="KAG9246166.1"/>
    <property type="molecule type" value="Genomic_DNA"/>
</dbReference>
<sequence length="279" mass="31739">MKSKSPAGEDWQALEPEVKKDSKSFLKLSFDSLPDTDEVVFVGSTWSGHILDDQNSVEELGRTYHGYKEGSFFWPNDRVEQGRLDLQHTRFRLPLDGRLAPVPDPAHVLDLATGTEIWYPRMFEHNFDYIHARAITTCFQDTTAVFKQAFDNLNEGEYIEIEDMTGAMLSNEDTAMQLFTQLMHFSSQSQPYCGSHMFVYLRIGLASLRRDVFRCLSRLPATINTWPSDPKLKEIGRYAVRAIGLKALPAAGLSHYACAKLIFQAQKDIGNHRIHSYSP</sequence>
<accession>A0A9P8CI58</accession>
<name>A0A9P8CI58_9HELO</name>
<gene>
    <name evidence="1" type="ORF">BJ878DRAFT_561629</name>
</gene>
<dbReference type="Proteomes" id="UP000887226">
    <property type="component" value="Unassembled WGS sequence"/>
</dbReference>
<comment type="caution">
    <text evidence="1">The sequence shown here is derived from an EMBL/GenBank/DDBJ whole genome shotgun (WGS) entry which is preliminary data.</text>
</comment>
<dbReference type="AlphaFoldDB" id="A0A9P8CI58"/>
<organism evidence="1 2">
    <name type="scientific">Calycina marina</name>
    <dbReference type="NCBI Taxonomy" id="1763456"/>
    <lineage>
        <taxon>Eukaryota</taxon>
        <taxon>Fungi</taxon>
        <taxon>Dikarya</taxon>
        <taxon>Ascomycota</taxon>
        <taxon>Pezizomycotina</taxon>
        <taxon>Leotiomycetes</taxon>
        <taxon>Helotiales</taxon>
        <taxon>Pezizellaceae</taxon>
        <taxon>Calycina</taxon>
    </lineage>
</organism>
<proteinExistence type="predicted"/>
<dbReference type="OrthoDB" id="184880at2759"/>